<feature type="compositionally biased region" description="Polar residues" evidence="3">
    <location>
        <begin position="206"/>
        <end position="228"/>
    </location>
</feature>
<gene>
    <name evidence="5" type="ORF">BG006_006758</name>
</gene>
<proteinExistence type="predicted"/>
<comment type="caution">
    <text evidence="5">The sequence shown here is derived from an EMBL/GenBank/DDBJ whole genome shotgun (WGS) entry which is preliminary data.</text>
</comment>
<reference evidence="5" key="1">
    <citation type="journal article" date="2020" name="Fungal Divers.">
        <title>Resolving the Mortierellaceae phylogeny through synthesis of multi-gene phylogenetics and phylogenomics.</title>
        <authorList>
            <person name="Vandepol N."/>
            <person name="Liber J."/>
            <person name="Desiro A."/>
            <person name="Na H."/>
            <person name="Kennedy M."/>
            <person name="Barry K."/>
            <person name="Grigoriev I.V."/>
            <person name="Miller A.N."/>
            <person name="O'Donnell K."/>
            <person name="Stajich J.E."/>
            <person name="Bonito G."/>
        </authorList>
    </citation>
    <scope>NUCLEOTIDE SEQUENCE</scope>
    <source>
        <strain evidence="5">NVP1</strain>
    </source>
</reference>
<dbReference type="SUPFAM" id="SSF52058">
    <property type="entry name" value="L domain-like"/>
    <property type="match status" value="1"/>
</dbReference>
<evidence type="ECO:0000313" key="6">
    <source>
        <dbReference type="Proteomes" id="UP000696485"/>
    </source>
</evidence>
<dbReference type="PROSITE" id="PS51450">
    <property type="entry name" value="LRR"/>
    <property type="match status" value="3"/>
</dbReference>
<evidence type="ECO:0000259" key="4">
    <source>
        <dbReference type="Pfam" id="PF23598"/>
    </source>
</evidence>
<organism evidence="5 6">
    <name type="scientific">Podila minutissima</name>
    <dbReference type="NCBI Taxonomy" id="64525"/>
    <lineage>
        <taxon>Eukaryota</taxon>
        <taxon>Fungi</taxon>
        <taxon>Fungi incertae sedis</taxon>
        <taxon>Mucoromycota</taxon>
        <taxon>Mortierellomycotina</taxon>
        <taxon>Mortierellomycetes</taxon>
        <taxon>Mortierellales</taxon>
        <taxon>Mortierellaceae</taxon>
        <taxon>Podila</taxon>
    </lineage>
</organism>
<accession>A0A9P5SRR0</accession>
<dbReference type="PANTHER" id="PTHR48051:SF54">
    <property type="entry name" value="LEUCINE-RICH REPEAT-CONTAINING PROTEIN"/>
    <property type="match status" value="1"/>
</dbReference>
<feature type="compositionally biased region" description="Low complexity" evidence="3">
    <location>
        <begin position="182"/>
        <end position="199"/>
    </location>
</feature>
<dbReference type="PANTHER" id="PTHR48051">
    <property type="match status" value="1"/>
</dbReference>
<keyword evidence="1" id="KW-0433">Leucine-rich repeat</keyword>
<feature type="domain" description="Disease resistance R13L4/SHOC-2-like LRR" evidence="4">
    <location>
        <begin position="462"/>
        <end position="532"/>
    </location>
</feature>
<feature type="compositionally biased region" description="Low complexity" evidence="3">
    <location>
        <begin position="322"/>
        <end position="331"/>
    </location>
</feature>
<dbReference type="InterPro" id="IPR055414">
    <property type="entry name" value="LRR_R13L4/SHOC2-like"/>
</dbReference>
<feature type="compositionally biased region" description="Low complexity" evidence="3">
    <location>
        <begin position="773"/>
        <end position="782"/>
    </location>
</feature>
<dbReference type="SMART" id="SM00369">
    <property type="entry name" value="LRR_TYP"/>
    <property type="match status" value="4"/>
</dbReference>
<sequence>MGTTVSRDHAKLPFGYIHTRKDHSCNNSSFSRRRLARLLRTNDTVSVTPFPIDNASASPPIPSSVVEYNHNHNHISISLPPNGGHSSTLQSNYAFQTSSNHGNHHSYLYGHNNQADQSIQVDISGTGTATGTGYTQLGASGSHLESGTPIMGAPSPSPDSDSSRAVATRSHTHGHTQEHIQAHAYAHAQAQAHVHSYSHGSKADPASNSSAGSPVWSSSNHAAMTNLDSAHANYNSNNHTHSHHNHNHGSAQGSSYSSFVQGSSSSLSIPRHKQLGQSRVQTSDMDIISALGIADRPYESSSYTFFGGSSSSPPTARASFGHHQQPHQQPSLHLHKDLFTSLPRLTSDMDETGASHPHPHPRPSTNTNPFQQYHKGKALSYEIQGDEYQDQDQEEDTDVNTCGYGYGHDYDAQSILDEELDLLSPIPFSELPSLTNIGLCSHGIVKLSSNIRFLGSATCVQICCNELSRIPVEIGYLRNLTLLDLSKNNLTSLPESIMYLTKLVDLKLSFNLLESIPDGIGCLTKLAALSLDNNQLESIPAQIGLIKGLVNLDLSDNPITVLPAEIGKLQYLRHIKLDNCPLVEEFSHSPLHSPPTLLELAARVLVRHSVPIPPMISPHLKGYLDSAGSCSYCDGPYFDFSVKRGKMIEKGEMIIPLEYTLCMPHWNTDQERVKLLFCPRPITSPPPKSAPAPLAALPLPAFMARPGTASKKKHAKSASTSGVPMAPSMEPSTSRGPTPRPRKNTLEEGRERPLSVIGTRLSMLLKPRGNRNSMMASSSSTSLGQPLPTITVDAPTGSSSRPVPERAATSGSLGLGGAFLSRTGKQRRPLSLGSAL</sequence>
<dbReference type="Gene3D" id="3.80.10.10">
    <property type="entry name" value="Ribonuclease Inhibitor"/>
    <property type="match status" value="1"/>
</dbReference>
<dbReference type="InterPro" id="IPR003591">
    <property type="entry name" value="Leu-rich_rpt_typical-subtyp"/>
</dbReference>
<keyword evidence="6" id="KW-1185">Reference proteome</keyword>
<dbReference type="InterPro" id="IPR050216">
    <property type="entry name" value="LRR_domain-containing"/>
</dbReference>
<feature type="region of interest" description="Disordered" evidence="3">
    <location>
        <begin position="132"/>
        <end position="281"/>
    </location>
</feature>
<dbReference type="EMBL" id="JAAAUY010000041">
    <property type="protein sequence ID" value="KAF9336943.1"/>
    <property type="molecule type" value="Genomic_DNA"/>
</dbReference>
<evidence type="ECO:0000313" key="5">
    <source>
        <dbReference type="EMBL" id="KAF9336943.1"/>
    </source>
</evidence>
<feature type="compositionally biased region" description="Basic and acidic residues" evidence="3">
    <location>
        <begin position="744"/>
        <end position="753"/>
    </location>
</feature>
<keyword evidence="2" id="KW-0677">Repeat</keyword>
<evidence type="ECO:0000256" key="1">
    <source>
        <dbReference type="ARBA" id="ARBA00022614"/>
    </source>
</evidence>
<protein>
    <recommendedName>
        <fullName evidence="4">Disease resistance R13L4/SHOC-2-like LRR domain-containing protein</fullName>
    </recommendedName>
</protein>
<dbReference type="AlphaFoldDB" id="A0A9P5SRR0"/>
<dbReference type="Proteomes" id="UP000696485">
    <property type="component" value="Unassembled WGS sequence"/>
</dbReference>
<evidence type="ECO:0000256" key="3">
    <source>
        <dbReference type="SAM" id="MobiDB-lite"/>
    </source>
</evidence>
<dbReference type="InterPro" id="IPR032675">
    <property type="entry name" value="LRR_dom_sf"/>
</dbReference>
<dbReference type="Pfam" id="PF23598">
    <property type="entry name" value="LRR_14"/>
    <property type="match status" value="1"/>
</dbReference>
<dbReference type="InterPro" id="IPR001611">
    <property type="entry name" value="Leu-rich_rpt"/>
</dbReference>
<feature type="compositionally biased region" description="Low complexity" evidence="3">
    <location>
        <begin position="229"/>
        <end position="239"/>
    </location>
</feature>
<dbReference type="GO" id="GO:0005737">
    <property type="term" value="C:cytoplasm"/>
    <property type="evidence" value="ECO:0007669"/>
    <property type="project" value="TreeGrafter"/>
</dbReference>
<feature type="region of interest" description="Disordered" evidence="3">
    <location>
        <begin position="707"/>
        <end position="836"/>
    </location>
</feature>
<feature type="region of interest" description="Disordered" evidence="3">
    <location>
        <begin position="346"/>
        <end position="369"/>
    </location>
</feature>
<feature type="compositionally biased region" description="Low complexity" evidence="3">
    <location>
        <begin position="304"/>
        <end position="315"/>
    </location>
</feature>
<feature type="region of interest" description="Disordered" evidence="3">
    <location>
        <begin position="304"/>
        <end position="331"/>
    </location>
</feature>
<feature type="compositionally biased region" description="Low complexity" evidence="3">
    <location>
        <begin position="248"/>
        <end position="268"/>
    </location>
</feature>
<evidence type="ECO:0000256" key="2">
    <source>
        <dbReference type="ARBA" id="ARBA00022737"/>
    </source>
</evidence>
<dbReference type="Pfam" id="PF00560">
    <property type="entry name" value="LRR_1"/>
    <property type="match status" value="1"/>
</dbReference>
<name>A0A9P5SRR0_9FUNG</name>